<feature type="domain" description="GINS subunit" evidence="5">
    <location>
        <begin position="72"/>
        <end position="129"/>
    </location>
</feature>
<dbReference type="Pfam" id="PF05916">
    <property type="entry name" value="Sld5"/>
    <property type="match status" value="1"/>
</dbReference>
<dbReference type="Proteomes" id="UP000751190">
    <property type="component" value="Unassembled WGS sequence"/>
</dbReference>
<reference evidence="7" key="1">
    <citation type="submission" date="2021-05" db="EMBL/GenBank/DDBJ databases">
        <title>The genome of the haptophyte Pavlova lutheri (Diacronema luteri, Pavlovales) - a model for lipid biosynthesis in eukaryotic algae.</title>
        <authorList>
            <person name="Hulatt C.J."/>
            <person name="Posewitz M.C."/>
        </authorList>
    </citation>
    <scope>NUCLEOTIDE SEQUENCE</scope>
    <source>
        <strain evidence="7">NIVA-4/92</strain>
    </source>
</reference>
<dbReference type="Gene3D" id="1.20.58.1030">
    <property type="match status" value="1"/>
</dbReference>
<dbReference type="OrthoDB" id="10252587at2759"/>
<dbReference type="CDD" id="cd11710">
    <property type="entry name" value="GINS_A_psf1"/>
    <property type="match status" value="1"/>
</dbReference>
<comment type="caution">
    <text evidence="7">The sequence shown here is derived from an EMBL/GenBank/DDBJ whole genome shotgun (WGS) entry which is preliminary data.</text>
</comment>
<evidence type="ECO:0000259" key="5">
    <source>
        <dbReference type="Pfam" id="PF05916"/>
    </source>
</evidence>
<proteinExistence type="inferred from homology"/>
<name>A0A8J5XBP9_DIALT</name>
<comment type="subcellular location">
    <subcellularLocation>
        <location evidence="1">Nucleus</location>
    </subcellularLocation>
</comment>
<dbReference type="CDD" id="cd21696">
    <property type="entry name" value="GINS_B_Psf1"/>
    <property type="match status" value="1"/>
</dbReference>
<evidence type="ECO:0008006" key="9">
    <source>
        <dbReference type="Google" id="ProtNLM"/>
    </source>
</evidence>
<evidence type="ECO:0000256" key="4">
    <source>
        <dbReference type="ARBA" id="ARBA00023242"/>
    </source>
</evidence>
<protein>
    <recommendedName>
        <fullName evidence="9">GINS subunit domain-containing protein</fullName>
    </recommendedName>
</protein>
<dbReference type="InterPro" id="IPR021151">
    <property type="entry name" value="GINS_A"/>
</dbReference>
<keyword evidence="4" id="KW-0539">Nucleus</keyword>
<dbReference type="InterPro" id="IPR036224">
    <property type="entry name" value="GINS_bundle-like_dom_sf"/>
</dbReference>
<evidence type="ECO:0000259" key="6">
    <source>
        <dbReference type="Pfam" id="PF24997"/>
    </source>
</evidence>
<evidence type="ECO:0000256" key="1">
    <source>
        <dbReference type="ARBA" id="ARBA00004123"/>
    </source>
</evidence>
<evidence type="ECO:0000313" key="8">
    <source>
        <dbReference type="Proteomes" id="UP000751190"/>
    </source>
</evidence>
<evidence type="ECO:0000256" key="2">
    <source>
        <dbReference type="ARBA" id="ARBA00006677"/>
    </source>
</evidence>
<keyword evidence="8" id="KW-1185">Reference proteome</keyword>
<dbReference type="PANTHER" id="PTHR12914">
    <property type="entry name" value="PARTNER OF SLD5"/>
    <property type="match status" value="1"/>
</dbReference>
<dbReference type="InterPro" id="IPR005339">
    <property type="entry name" value="GINS_Psf1"/>
</dbReference>
<dbReference type="GO" id="GO:0000811">
    <property type="term" value="C:GINS complex"/>
    <property type="evidence" value="ECO:0007669"/>
    <property type="project" value="InterPro"/>
</dbReference>
<dbReference type="SUPFAM" id="SSF158573">
    <property type="entry name" value="GINS helical bundle-like"/>
    <property type="match status" value="1"/>
</dbReference>
<comment type="similarity">
    <text evidence="2">Belongs to the GINS1/PSF1 family.</text>
</comment>
<keyword evidence="3" id="KW-0235">DNA replication</keyword>
<accession>A0A8J5XBP9</accession>
<gene>
    <name evidence="7" type="ORF">KFE25_002393</name>
</gene>
<dbReference type="AlphaFoldDB" id="A0A8J5XBP9"/>
<dbReference type="GO" id="GO:1902983">
    <property type="term" value="P:DNA strand elongation involved in mitotic DNA replication"/>
    <property type="evidence" value="ECO:0007669"/>
    <property type="project" value="TreeGrafter"/>
</dbReference>
<feature type="domain" description="DNA replication complex GINS protein PSF1 C-terminal" evidence="6">
    <location>
        <begin position="143"/>
        <end position="193"/>
    </location>
</feature>
<dbReference type="Pfam" id="PF24997">
    <property type="entry name" value="PSF1_C"/>
    <property type="match status" value="1"/>
</dbReference>
<organism evidence="7 8">
    <name type="scientific">Diacronema lutheri</name>
    <name type="common">Unicellular marine alga</name>
    <name type="synonym">Monochrysis lutheri</name>
    <dbReference type="NCBI Taxonomy" id="2081491"/>
    <lineage>
        <taxon>Eukaryota</taxon>
        <taxon>Haptista</taxon>
        <taxon>Haptophyta</taxon>
        <taxon>Pavlovophyceae</taxon>
        <taxon>Pavlovales</taxon>
        <taxon>Pavlovaceae</taxon>
        <taxon>Diacronema</taxon>
    </lineage>
</organism>
<sequence>MSGVPSTCSALLRELRTSPWVPQYNEADVQKAIDEIDELRTHAHSVAHLDSFSDDDPAWTSTLTAEIQIYTHARACLIAYATCRLSKIMELRWAVGGELPAANRALLSPAELKFADAYDGVLAEYMGAVGGGLDLTNVASPPKELYVGVRVERSAGAVVLASGQVLQLNAHERHLLRRADAEPLILQGLVEHCQQ</sequence>
<dbReference type="EMBL" id="JAGTXO010000027">
    <property type="protein sequence ID" value="KAG8461204.1"/>
    <property type="molecule type" value="Genomic_DNA"/>
</dbReference>
<dbReference type="PANTHER" id="PTHR12914:SF2">
    <property type="entry name" value="DNA REPLICATION COMPLEX GINS PROTEIN PSF1"/>
    <property type="match status" value="1"/>
</dbReference>
<dbReference type="InterPro" id="IPR056783">
    <property type="entry name" value="PSF1_C"/>
</dbReference>
<dbReference type="OMA" id="MFCEKAT"/>
<evidence type="ECO:0000313" key="7">
    <source>
        <dbReference type="EMBL" id="KAG8461204.1"/>
    </source>
</evidence>
<evidence type="ECO:0000256" key="3">
    <source>
        <dbReference type="ARBA" id="ARBA00022705"/>
    </source>
</evidence>